<name>A0ABQ2GT56_9DEIO</name>
<dbReference type="RefSeq" id="WP_229753004.1">
    <property type="nucleotide sequence ID" value="NZ_BMOM01000013.1"/>
</dbReference>
<evidence type="ECO:0008006" key="4">
    <source>
        <dbReference type="Google" id="ProtNLM"/>
    </source>
</evidence>
<evidence type="ECO:0000313" key="2">
    <source>
        <dbReference type="EMBL" id="GGM10376.1"/>
    </source>
</evidence>
<feature type="signal peptide" evidence="1">
    <location>
        <begin position="1"/>
        <end position="24"/>
    </location>
</feature>
<organism evidence="2 3">
    <name type="scientific">Deinococcus aerophilus</name>
    <dbReference type="NCBI Taxonomy" id="522488"/>
    <lineage>
        <taxon>Bacteria</taxon>
        <taxon>Thermotogati</taxon>
        <taxon>Deinococcota</taxon>
        <taxon>Deinococci</taxon>
        <taxon>Deinococcales</taxon>
        <taxon>Deinococcaceae</taxon>
        <taxon>Deinococcus</taxon>
    </lineage>
</organism>
<comment type="caution">
    <text evidence="2">The sequence shown here is derived from an EMBL/GenBank/DDBJ whole genome shotgun (WGS) entry which is preliminary data.</text>
</comment>
<evidence type="ECO:0000256" key="1">
    <source>
        <dbReference type="SAM" id="SignalP"/>
    </source>
</evidence>
<accession>A0ABQ2GT56</accession>
<keyword evidence="3" id="KW-1185">Reference proteome</keyword>
<feature type="chain" id="PRO_5047125487" description="PsbP C-terminal domain-containing protein" evidence="1">
    <location>
        <begin position="25"/>
        <end position="173"/>
    </location>
</feature>
<proteinExistence type="predicted"/>
<sequence length="173" mass="18023">MNSSAFLVAALTAGMAVSVGTAGAQKLVAFSDPKLPFQVSLPAGWLGADFGDGASGVSLVSAKAPPATLMRLLFTPKNGAAINLTTEFGKFESGVKASGASLKQTASRQVRYGGVGGTEREYTVSHPQGQLRMRVWFGNGAKNLYSFQLTDSPARYAAATALFSKVLATLRFP</sequence>
<gene>
    <name evidence="2" type="ORF">GCM10010841_18490</name>
</gene>
<evidence type="ECO:0000313" key="3">
    <source>
        <dbReference type="Proteomes" id="UP000661918"/>
    </source>
</evidence>
<protein>
    <recommendedName>
        <fullName evidence="4">PsbP C-terminal domain-containing protein</fullName>
    </recommendedName>
</protein>
<reference evidence="3" key="1">
    <citation type="journal article" date="2019" name="Int. J. Syst. Evol. Microbiol.">
        <title>The Global Catalogue of Microorganisms (GCM) 10K type strain sequencing project: providing services to taxonomists for standard genome sequencing and annotation.</title>
        <authorList>
            <consortium name="The Broad Institute Genomics Platform"/>
            <consortium name="The Broad Institute Genome Sequencing Center for Infectious Disease"/>
            <person name="Wu L."/>
            <person name="Ma J."/>
        </authorList>
    </citation>
    <scope>NUCLEOTIDE SEQUENCE [LARGE SCALE GENOMIC DNA]</scope>
    <source>
        <strain evidence="3">JCM 15443</strain>
    </source>
</reference>
<dbReference type="Proteomes" id="UP000661918">
    <property type="component" value="Unassembled WGS sequence"/>
</dbReference>
<keyword evidence="1" id="KW-0732">Signal</keyword>
<dbReference type="EMBL" id="BMOM01000013">
    <property type="protein sequence ID" value="GGM10376.1"/>
    <property type="molecule type" value="Genomic_DNA"/>
</dbReference>
<dbReference type="Gene3D" id="3.40.1000.10">
    <property type="entry name" value="Mog1/PsbP, alpha/beta/alpha sandwich"/>
    <property type="match status" value="1"/>
</dbReference>